<gene>
    <name evidence="1" type="ORF">AZO1586R_1412</name>
</gene>
<evidence type="ECO:0000313" key="2">
    <source>
        <dbReference type="Proteomes" id="UP000635628"/>
    </source>
</evidence>
<reference evidence="1" key="1">
    <citation type="submission" date="2020-05" db="EMBL/GenBank/DDBJ databases">
        <authorList>
            <person name="Petersen J."/>
            <person name="Sayavedra L."/>
        </authorList>
    </citation>
    <scope>NUCLEOTIDE SEQUENCE</scope>
    <source>
        <strain evidence="1">B azoricus SOX Menez Gwen</strain>
    </source>
</reference>
<sequence>MCENYFLDFLDFLDFLVLFLDLGIHLYIKVYILGYICFLIFY</sequence>
<organism evidence="1 2">
    <name type="scientific">Bathymodiolus azoricus thioautotrophic gill symbiont</name>
    <dbReference type="NCBI Taxonomy" id="235205"/>
    <lineage>
        <taxon>Bacteria</taxon>
        <taxon>Pseudomonadati</taxon>
        <taxon>Pseudomonadota</taxon>
        <taxon>Gammaproteobacteria</taxon>
        <taxon>sulfur-oxidizing symbionts</taxon>
    </lineage>
</organism>
<accession>A0ACA8ZQN0</accession>
<comment type="caution">
    <text evidence="1">The sequence shown here is derived from an EMBL/GenBank/DDBJ whole genome shotgun (WGS) entry which is preliminary data.</text>
</comment>
<evidence type="ECO:0000313" key="1">
    <source>
        <dbReference type="EMBL" id="CAB5502303.1"/>
    </source>
</evidence>
<name>A0ACA8ZQN0_9GAMM</name>
<dbReference type="EMBL" id="CAESAP020000209">
    <property type="protein sequence ID" value="CAB5502303.1"/>
    <property type="molecule type" value="Genomic_DNA"/>
</dbReference>
<keyword evidence="2" id="KW-1185">Reference proteome</keyword>
<dbReference type="Proteomes" id="UP000635628">
    <property type="component" value="Unassembled WGS sequence"/>
</dbReference>
<proteinExistence type="predicted"/>
<protein>
    <submittedName>
        <fullName evidence="1">Uncharacterized protein</fullName>
    </submittedName>
</protein>